<dbReference type="Gene3D" id="1.10.10.10">
    <property type="entry name" value="Winged helix-like DNA-binding domain superfamily/Winged helix DNA-binding domain"/>
    <property type="match status" value="1"/>
</dbReference>
<dbReference type="RefSeq" id="WP_398282406.1">
    <property type="nucleotide sequence ID" value="NZ_JBITLV010000005.1"/>
</dbReference>
<dbReference type="SUPFAM" id="SSF46785">
    <property type="entry name" value="Winged helix' DNA-binding domain"/>
    <property type="match status" value="1"/>
</dbReference>
<keyword evidence="3" id="KW-1185">Reference proteome</keyword>
<dbReference type="InterPro" id="IPR052509">
    <property type="entry name" value="Metal_resp_DNA-bind_regulator"/>
</dbReference>
<evidence type="ECO:0000313" key="3">
    <source>
        <dbReference type="Proteomes" id="UP001612915"/>
    </source>
</evidence>
<reference evidence="2 3" key="1">
    <citation type="submission" date="2024-10" db="EMBL/GenBank/DDBJ databases">
        <title>The Natural Products Discovery Center: Release of the First 8490 Sequenced Strains for Exploring Actinobacteria Biosynthetic Diversity.</title>
        <authorList>
            <person name="Kalkreuter E."/>
            <person name="Kautsar S.A."/>
            <person name="Yang D."/>
            <person name="Bader C.D."/>
            <person name="Teijaro C.N."/>
            <person name="Fluegel L."/>
            <person name="Davis C.M."/>
            <person name="Simpson J.R."/>
            <person name="Lauterbach L."/>
            <person name="Steele A.D."/>
            <person name="Gui C."/>
            <person name="Meng S."/>
            <person name="Li G."/>
            <person name="Viehrig K."/>
            <person name="Ye F."/>
            <person name="Su P."/>
            <person name="Kiefer A.F."/>
            <person name="Nichols A."/>
            <person name="Cepeda A.J."/>
            <person name="Yan W."/>
            <person name="Fan B."/>
            <person name="Jiang Y."/>
            <person name="Adhikari A."/>
            <person name="Zheng C.-J."/>
            <person name="Schuster L."/>
            <person name="Cowan T.M."/>
            <person name="Smanski M.J."/>
            <person name="Chevrette M.G."/>
            <person name="De Carvalho L.P.S."/>
            <person name="Shen B."/>
        </authorList>
    </citation>
    <scope>NUCLEOTIDE SEQUENCE [LARGE SCALE GENOMIC DNA]</scope>
    <source>
        <strain evidence="2 3">NPDC049639</strain>
    </source>
</reference>
<accession>A0ABW8AQB9</accession>
<dbReference type="InterPro" id="IPR036388">
    <property type="entry name" value="WH-like_DNA-bd_sf"/>
</dbReference>
<comment type="caution">
    <text evidence="2">The sequence shown here is derived from an EMBL/GenBank/DDBJ whole genome shotgun (WGS) entry which is preliminary data.</text>
</comment>
<sequence length="216" mass="23789">MTGRAVTPTPLYLLILGSLDEAPMHPYEIQRLAVERGKTGIHGVKRGSLYHAVARLEGAGLIEAAETNREGRRPERTVYRLTGEGSEVVRDWLVGLLRDPSTRGSDLVAALEYMALLEPAQVQNAFQYRVLLLDGELGALRAAAESIGDQLPRIFTIESELQTVLRQAERDWAAGVLEDLKSGAFAWSRAGLHAWAQQSPFANGRRRDSVEDGRTT</sequence>
<dbReference type="InterPro" id="IPR005149">
    <property type="entry name" value="Tscrpt_reg_PadR_N"/>
</dbReference>
<dbReference type="InterPro" id="IPR036390">
    <property type="entry name" value="WH_DNA-bd_sf"/>
</dbReference>
<dbReference type="EMBL" id="JBITLV010000005">
    <property type="protein sequence ID" value="MFI7588566.1"/>
    <property type="molecule type" value="Genomic_DNA"/>
</dbReference>
<gene>
    <name evidence="2" type="ORF">ACIB24_15965</name>
</gene>
<evidence type="ECO:0000259" key="1">
    <source>
        <dbReference type="Pfam" id="PF03551"/>
    </source>
</evidence>
<dbReference type="PANTHER" id="PTHR33169:SF14">
    <property type="entry name" value="TRANSCRIPTIONAL REGULATOR RV3488"/>
    <property type="match status" value="1"/>
</dbReference>
<proteinExistence type="predicted"/>
<protein>
    <submittedName>
        <fullName evidence="2">PadR family transcriptional regulator</fullName>
    </submittedName>
</protein>
<name>A0ABW8AQB9_9ACTN</name>
<dbReference type="Pfam" id="PF03551">
    <property type="entry name" value="PadR"/>
    <property type="match status" value="1"/>
</dbReference>
<evidence type="ECO:0000313" key="2">
    <source>
        <dbReference type="EMBL" id="MFI7588566.1"/>
    </source>
</evidence>
<feature type="domain" description="Transcription regulator PadR N-terminal" evidence="1">
    <location>
        <begin position="15"/>
        <end position="89"/>
    </location>
</feature>
<dbReference type="PANTHER" id="PTHR33169">
    <property type="entry name" value="PADR-FAMILY TRANSCRIPTIONAL REGULATOR"/>
    <property type="match status" value="1"/>
</dbReference>
<dbReference type="Proteomes" id="UP001612915">
    <property type="component" value="Unassembled WGS sequence"/>
</dbReference>
<organism evidence="2 3">
    <name type="scientific">Spongisporangium articulatum</name>
    <dbReference type="NCBI Taxonomy" id="3362603"/>
    <lineage>
        <taxon>Bacteria</taxon>
        <taxon>Bacillati</taxon>
        <taxon>Actinomycetota</taxon>
        <taxon>Actinomycetes</taxon>
        <taxon>Kineosporiales</taxon>
        <taxon>Kineosporiaceae</taxon>
        <taxon>Spongisporangium</taxon>
    </lineage>
</organism>